<dbReference type="EnsemblBacteria" id="AAC06467">
    <property type="protein sequence ID" value="AAC06467"/>
    <property type="gene ID" value="aq_090"/>
</dbReference>
<evidence type="ECO:0000259" key="1">
    <source>
        <dbReference type="Pfam" id="PF02036"/>
    </source>
</evidence>
<dbReference type="eggNOG" id="COG3255">
    <property type="taxonomic scope" value="Bacteria"/>
</dbReference>
<proteinExistence type="predicted"/>
<dbReference type="OrthoDB" id="4460378at2"/>
<organism evidence="2 3">
    <name type="scientific">Aquifex aeolicus (strain VF5)</name>
    <dbReference type="NCBI Taxonomy" id="224324"/>
    <lineage>
        <taxon>Bacteria</taxon>
        <taxon>Pseudomonadati</taxon>
        <taxon>Aquificota</taxon>
        <taxon>Aquificia</taxon>
        <taxon>Aquificales</taxon>
        <taxon>Aquificaceae</taxon>
        <taxon>Aquifex</taxon>
    </lineage>
</organism>
<dbReference type="EMBL" id="AE000657">
    <property type="protein sequence ID" value="AAC06467.1"/>
    <property type="molecule type" value="Genomic_DNA"/>
</dbReference>
<dbReference type="AlphaFoldDB" id="O66500"/>
<dbReference type="PIR" id="A70309">
    <property type="entry name" value="A70309"/>
</dbReference>
<evidence type="ECO:0000313" key="3">
    <source>
        <dbReference type="Proteomes" id="UP000000798"/>
    </source>
</evidence>
<dbReference type="Gene3D" id="3.30.1050.10">
    <property type="entry name" value="SCP2 sterol-binding domain"/>
    <property type="match status" value="1"/>
</dbReference>
<reference evidence="2 3" key="1">
    <citation type="journal article" date="1998" name="Nature">
        <title>The complete genome of the hyperthermophilic bacterium Aquifex aeolicus.</title>
        <authorList>
            <person name="Deckert G."/>
            <person name="Warren P.V."/>
            <person name="Gaasterland T."/>
            <person name="Young W.G."/>
            <person name="Lenox A.L."/>
            <person name="Graham D.E."/>
            <person name="Overbeek R."/>
            <person name="Snead M.A."/>
            <person name="Keller M."/>
            <person name="Aujay M."/>
            <person name="Huber R."/>
            <person name="Feldman R.A."/>
            <person name="Short J.M."/>
            <person name="Olson G.J."/>
            <person name="Swanson R.V."/>
        </authorList>
    </citation>
    <scope>NUCLEOTIDE SEQUENCE [LARGE SCALE GENOMIC DNA]</scope>
    <source>
        <strain evidence="2 3">VF5</strain>
    </source>
</reference>
<keyword evidence="3" id="KW-1185">Reference proteome</keyword>
<feature type="domain" description="SCP2" evidence="1">
    <location>
        <begin position="21"/>
        <end position="118"/>
    </location>
</feature>
<dbReference type="InterPro" id="IPR003033">
    <property type="entry name" value="SCP2_sterol-bd_dom"/>
</dbReference>
<protein>
    <recommendedName>
        <fullName evidence="1">SCP2 domain-containing protein</fullName>
    </recommendedName>
</protein>
<dbReference type="HOGENOM" id="CLU_158647_0_0_0"/>
<name>O66500_AQUAE</name>
<dbReference type="Pfam" id="PF02036">
    <property type="entry name" value="SCP2"/>
    <property type="match status" value="1"/>
</dbReference>
<dbReference type="SUPFAM" id="SSF55718">
    <property type="entry name" value="SCP-like"/>
    <property type="match status" value="1"/>
</dbReference>
<dbReference type="STRING" id="224324.aq_090"/>
<dbReference type="KEGG" id="aae:aq_090"/>
<dbReference type="InParanoid" id="O66500"/>
<dbReference type="Proteomes" id="UP000000798">
    <property type="component" value="Chromosome"/>
</dbReference>
<gene>
    <name evidence="2" type="ordered locus">aq_090</name>
</gene>
<dbReference type="InterPro" id="IPR036527">
    <property type="entry name" value="SCP2_sterol-bd_dom_sf"/>
</dbReference>
<evidence type="ECO:0000313" key="2">
    <source>
        <dbReference type="EMBL" id="AAC06467.1"/>
    </source>
</evidence>
<sequence>MEDRMAYKFLSEDWIKAYAEEWNKNEKLMNDLKNFSASIKYYVEGKENDAVELIIEKGKAVSAGKADPNKRYDFELWASLENWKKLATGEMGPRAAMLTKRLKFKGSMITAMKYMGAFEESLKMMGRVPTVWDV</sequence>
<accession>O66500</accession>
<dbReference type="GO" id="GO:0005829">
    <property type="term" value="C:cytosol"/>
    <property type="evidence" value="ECO:0000318"/>
    <property type="project" value="GO_Central"/>
</dbReference>
<dbReference type="PATRIC" id="fig|224324.8.peg.79"/>